<organism evidence="1">
    <name type="scientific">Rheinheimera sp. BAL341</name>
    <dbReference type="NCBI Taxonomy" id="1708203"/>
    <lineage>
        <taxon>Bacteria</taxon>
        <taxon>Pseudomonadati</taxon>
        <taxon>Pseudomonadota</taxon>
        <taxon>Gammaproteobacteria</taxon>
        <taxon>Chromatiales</taxon>
        <taxon>Chromatiaceae</taxon>
        <taxon>Rheinheimera</taxon>
    </lineage>
</organism>
<dbReference type="AlphaFoldDB" id="A0A486XU13"/>
<proteinExistence type="predicted"/>
<sequence>MNRLKEQFMTSTPKIVPLNKEQHAATKINNTNAFSHISGEHMLPVVVHEFVVAGAEFPIVFVKTNDSFQPVAMLGLTAQQNLFMQGNEWQALYVPRAIRNYPLVLVKDKPDGDRLMVALDEASERINQAEGNPLFNEDGSESEFLAHRKQQMAEYVDMGLITRNFVEKLQSLELIKEQVLTLNIKGEERRINGIYLIDEPKLNELSDETFLELRKSGYLTAIYAMLMSLQHTQKLVKKVAEAS</sequence>
<name>A0A486XU13_9GAMM</name>
<dbReference type="Pfam" id="PF07277">
    <property type="entry name" value="SapC"/>
    <property type="match status" value="1"/>
</dbReference>
<dbReference type="InterPro" id="IPR010836">
    <property type="entry name" value="SapC"/>
</dbReference>
<gene>
    <name evidence="1" type="ORF">BAL341_3175</name>
</gene>
<accession>A0A486XU13</accession>
<dbReference type="EMBL" id="CAAJGR010000021">
    <property type="protein sequence ID" value="VHO06119.1"/>
    <property type="molecule type" value="Genomic_DNA"/>
</dbReference>
<evidence type="ECO:0000313" key="1">
    <source>
        <dbReference type="EMBL" id="VHO06119.1"/>
    </source>
</evidence>
<protein>
    <submittedName>
        <fullName evidence="1">Peptide transport system permease protein sapC (TC 3.A.1.5.5)</fullName>
    </submittedName>
</protein>
<reference evidence="1" key="1">
    <citation type="submission" date="2019-04" db="EMBL/GenBank/DDBJ databases">
        <authorList>
            <person name="Brambilla D."/>
        </authorList>
    </citation>
    <scope>NUCLEOTIDE SEQUENCE</scope>
    <source>
        <strain evidence="1">BAL1</strain>
    </source>
</reference>